<dbReference type="GO" id="GO:0006260">
    <property type="term" value="P:DNA replication"/>
    <property type="evidence" value="ECO:0007669"/>
    <property type="project" value="InterPro"/>
</dbReference>
<evidence type="ECO:0000256" key="1">
    <source>
        <dbReference type="SAM" id="MobiDB-lite"/>
    </source>
</evidence>
<dbReference type="Pfam" id="PF04057">
    <property type="entry name" value="Rep-A_N"/>
    <property type="match status" value="1"/>
</dbReference>
<protein>
    <recommendedName>
        <fullName evidence="2">Replication factor-A protein 1 N-terminal domain-containing protein</fullName>
    </recommendedName>
</protein>
<organism evidence="3 4">
    <name type="scientific">Adineta steineri</name>
    <dbReference type="NCBI Taxonomy" id="433720"/>
    <lineage>
        <taxon>Eukaryota</taxon>
        <taxon>Metazoa</taxon>
        <taxon>Spiralia</taxon>
        <taxon>Gnathifera</taxon>
        <taxon>Rotifera</taxon>
        <taxon>Eurotatoria</taxon>
        <taxon>Bdelloidea</taxon>
        <taxon>Adinetida</taxon>
        <taxon>Adinetidae</taxon>
        <taxon>Adineta</taxon>
    </lineage>
</organism>
<dbReference type="Proteomes" id="UP000663860">
    <property type="component" value="Unassembled WGS sequence"/>
</dbReference>
<dbReference type="Gene3D" id="2.40.50.140">
    <property type="entry name" value="Nucleic acid-binding proteins"/>
    <property type="match status" value="1"/>
</dbReference>
<reference evidence="3" key="1">
    <citation type="submission" date="2021-02" db="EMBL/GenBank/DDBJ databases">
        <authorList>
            <person name="Nowell W R."/>
        </authorList>
    </citation>
    <scope>NUCLEOTIDE SEQUENCE</scope>
</reference>
<gene>
    <name evidence="3" type="ORF">IZO911_LOCUS35393</name>
</gene>
<evidence type="ECO:0000313" key="3">
    <source>
        <dbReference type="EMBL" id="CAF1325588.1"/>
    </source>
</evidence>
<dbReference type="InterPro" id="IPR012340">
    <property type="entry name" value="NA-bd_OB-fold"/>
</dbReference>
<dbReference type="SUPFAM" id="SSF50249">
    <property type="entry name" value="Nucleic acid-binding proteins"/>
    <property type="match status" value="1"/>
</dbReference>
<name>A0A815F859_9BILA</name>
<dbReference type="EMBL" id="CAJNOE010000751">
    <property type="protein sequence ID" value="CAF1325588.1"/>
    <property type="molecule type" value="Genomic_DNA"/>
</dbReference>
<dbReference type="InterPro" id="IPR007199">
    <property type="entry name" value="Rep_factor-A_N"/>
</dbReference>
<accession>A0A815F859</accession>
<dbReference type="GO" id="GO:0003677">
    <property type="term" value="F:DNA binding"/>
    <property type="evidence" value="ECO:0007669"/>
    <property type="project" value="InterPro"/>
</dbReference>
<feature type="region of interest" description="Disordered" evidence="1">
    <location>
        <begin position="35"/>
        <end position="57"/>
    </location>
</feature>
<proteinExistence type="predicted"/>
<comment type="caution">
    <text evidence="3">The sequence shown here is derived from an EMBL/GenBank/DDBJ whole genome shotgun (WGS) entry which is preliminary data.</text>
</comment>
<dbReference type="GO" id="GO:0005634">
    <property type="term" value="C:nucleus"/>
    <property type="evidence" value="ECO:0007669"/>
    <property type="project" value="InterPro"/>
</dbReference>
<evidence type="ECO:0000259" key="2">
    <source>
        <dbReference type="Pfam" id="PF04057"/>
    </source>
</evidence>
<evidence type="ECO:0000313" key="4">
    <source>
        <dbReference type="Proteomes" id="UP000663860"/>
    </source>
</evidence>
<dbReference type="AlphaFoldDB" id="A0A815F859"/>
<feature type="non-terminal residue" evidence="3">
    <location>
        <position position="1"/>
    </location>
</feature>
<feature type="domain" description="Replication factor-A protein 1 N-terminal" evidence="2">
    <location>
        <begin position="6"/>
        <end position="56"/>
    </location>
</feature>
<sequence>MASTKLTKGSIARYKTGDTQQSPIVKITNVRVCGESSTAASNDSERYRLSISDGQDT</sequence>